<dbReference type="Pfam" id="PF00350">
    <property type="entry name" value="Dynamin_N"/>
    <property type="match status" value="1"/>
</dbReference>
<dbReference type="GO" id="GO:0005739">
    <property type="term" value="C:mitochondrion"/>
    <property type="evidence" value="ECO:0007669"/>
    <property type="project" value="TreeGrafter"/>
</dbReference>
<feature type="compositionally biased region" description="Acidic residues" evidence="3">
    <location>
        <begin position="578"/>
        <end position="590"/>
    </location>
</feature>
<feature type="compositionally biased region" description="Polar residues" evidence="3">
    <location>
        <begin position="598"/>
        <end position="607"/>
    </location>
</feature>
<dbReference type="Gene3D" id="3.40.50.300">
    <property type="entry name" value="P-loop containing nucleotide triphosphate hydrolases"/>
    <property type="match status" value="1"/>
</dbReference>
<dbReference type="InterPro" id="IPR030381">
    <property type="entry name" value="G_DYNAMIN_dom"/>
</dbReference>
<dbReference type="CDD" id="cd08771">
    <property type="entry name" value="DLP_1"/>
    <property type="match status" value="1"/>
</dbReference>
<gene>
    <name evidence="5" type="ORF">SEV965_LOCUS28241</name>
</gene>
<comment type="caution">
    <text evidence="5">The sequence shown here is derived from an EMBL/GenBank/DDBJ whole genome shotgun (WGS) entry which is preliminary data.</text>
</comment>
<dbReference type="SUPFAM" id="SSF52540">
    <property type="entry name" value="P-loop containing nucleoside triphosphate hydrolases"/>
    <property type="match status" value="1"/>
</dbReference>
<dbReference type="InterPro" id="IPR022812">
    <property type="entry name" value="Dynamin"/>
</dbReference>
<dbReference type="Pfam" id="PF01031">
    <property type="entry name" value="Dynamin_M"/>
    <property type="match status" value="1"/>
</dbReference>
<sequence length="632" mass="72170">MSTRHRTSTASVSKSDHPALALNESYDEEIVPLLTTIDQIRNRIADIDTTIDVPAIVVIGEQSSGKSSVLEALSSIPLPRGGQHMTTKCPLELRMRRSSTWHASLECSGRLIRDNIPNANDIGQYINHEQNRLTNNRDQISKQVLLLNVQAPWLPNLTLIDLPGIIQVTSKHQDSASVNIIEELIQEYLQKSSTIILAIIQACNDIETSAAIKYAKIFDPDGERTIGVLTKIDLVDRGAEQKLLEVFDNKRIPLKHGYSMVKCRTQEDIDNNIELSEALRKEEQFFSKSSKFQSVPIERRGCPSLARFLTHELVRNIKQALPRLITDLRGKLSNVEQQFRHLGIDDYTQLLLTDEARSRYLTDKLFTAMQSFRTEIHGVEEGAQVNNPLYAKRNELNQQFYHDMHSCKFENTKLIQLIKSAMIATQGPEPSDYILFRVTKTVCLNYIKAIRLPMEQYLSNMIERTNNVISNVINQVFHIRPNLFNQIRLMHENIEKQLKSECHHELELMLEMEESFVYADNPIYKETLKRTKRTHKQNPNDALTKTIVQSARIPYTITNASTNSITTSLKRTNAAMSEDNDDDDDPDEELSPPVKISRPNNSSTNRLSTFWSNLWTTSRQDIPEYPTSDDNG</sequence>
<dbReference type="InterPro" id="IPR001401">
    <property type="entry name" value="Dynamin_GTPase"/>
</dbReference>
<dbReference type="EMBL" id="CAJNOU010002654">
    <property type="protein sequence ID" value="CAF1338963.1"/>
    <property type="molecule type" value="Genomic_DNA"/>
</dbReference>
<keyword evidence="2" id="KW-0342">GTP-binding</keyword>
<dbReference type="GO" id="GO:0005525">
    <property type="term" value="F:GTP binding"/>
    <property type="evidence" value="ECO:0007669"/>
    <property type="project" value="InterPro"/>
</dbReference>
<dbReference type="GO" id="GO:0003924">
    <property type="term" value="F:GTPase activity"/>
    <property type="evidence" value="ECO:0007669"/>
    <property type="project" value="InterPro"/>
</dbReference>
<protein>
    <recommendedName>
        <fullName evidence="4">Dynamin-type G domain-containing protein</fullName>
    </recommendedName>
</protein>
<evidence type="ECO:0000313" key="5">
    <source>
        <dbReference type="EMBL" id="CAF1338963.1"/>
    </source>
</evidence>
<dbReference type="GO" id="GO:0008017">
    <property type="term" value="F:microtubule binding"/>
    <property type="evidence" value="ECO:0007669"/>
    <property type="project" value="TreeGrafter"/>
</dbReference>
<dbReference type="PROSITE" id="PS51718">
    <property type="entry name" value="G_DYNAMIN_2"/>
    <property type="match status" value="1"/>
</dbReference>
<evidence type="ECO:0000259" key="4">
    <source>
        <dbReference type="PROSITE" id="PS51718"/>
    </source>
</evidence>
<dbReference type="GO" id="GO:0006897">
    <property type="term" value="P:endocytosis"/>
    <property type="evidence" value="ECO:0007669"/>
    <property type="project" value="TreeGrafter"/>
</dbReference>
<accession>A0A815GHM1</accession>
<evidence type="ECO:0000256" key="1">
    <source>
        <dbReference type="ARBA" id="ARBA00022741"/>
    </source>
</evidence>
<dbReference type="PRINTS" id="PR00195">
    <property type="entry name" value="DYNAMIN"/>
</dbReference>
<dbReference type="InterPro" id="IPR000375">
    <property type="entry name" value="Dynamin_stalk"/>
</dbReference>
<dbReference type="GO" id="GO:0005874">
    <property type="term" value="C:microtubule"/>
    <property type="evidence" value="ECO:0007669"/>
    <property type="project" value="TreeGrafter"/>
</dbReference>
<evidence type="ECO:0000256" key="2">
    <source>
        <dbReference type="ARBA" id="ARBA00023134"/>
    </source>
</evidence>
<feature type="region of interest" description="Disordered" evidence="3">
    <location>
        <begin position="574"/>
        <end position="607"/>
    </location>
</feature>
<dbReference type="GO" id="GO:0000266">
    <property type="term" value="P:mitochondrial fission"/>
    <property type="evidence" value="ECO:0007669"/>
    <property type="project" value="TreeGrafter"/>
</dbReference>
<dbReference type="GO" id="GO:0016020">
    <property type="term" value="C:membrane"/>
    <property type="evidence" value="ECO:0007669"/>
    <property type="project" value="TreeGrafter"/>
</dbReference>
<dbReference type="GO" id="GO:0048312">
    <property type="term" value="P:intracellular distribution of mitochondria"/>
    <property type="evidence" value="ECO:0007669"/>
    <property type="project" value="TreeGrafter"/>
</dbReference>
<dbReference type="SMART" id="SM00053">
    <property type="entry name" value="DYNc"/>
    <property type="match status" value="1"/>
</dbReference>
<name>A0A815GHM1_9BILA</name>
<dbReference type="Proteomes" id="UP000663889">
    <property type="component" value="Unassembled WGS sequence"/>
</dbReference>
<organism evidence="5 6">
    <name type="scientific">Rotaria sordida</name>
    <dbReference type="NCBI Taxonomy" id="392033"/>
    <lineage>
        <taxon>Eukaryota</taxon>
        <taxon>Metazoa</taxon>
        <taxon>Spiralia</taxon>
        <taxon>Gnathifera</taxon>
        <taxon>Rotifera</taxon>
        <taxon>Eurotatoria</taxon>
        <taxon>Bdelloidea</taxon>
        <taxon>Philodinida</taxon>
        <taxon>Philodinidae</taxon>
        <taxon>Rotaria</taxon>
    </lineage>
</organism>
<dbReference type="PANTHER" id="PTHR11566:SF21">
    <property type="entry name" value="DYNAMIN RELATED PROTEIN 1, ISOFORM A"/>
    <property type="match status" value="1"/>
</dbReference>
<dbReference type="Gene3D" id="1.20.120.1240">
    <property type="entry name" value="Dynamin, middle domain"/>
    <property type="match status" value="1"/>
</dbReference>
<feature type="domain" description="Dynamin-type G" evidence="4">
    <location>
        <begin position="50"/>
        <end position="322"/>
    </location>
</feature>
<proteinExistence type="predicted"/>
<dbReference type="GO" id="GO:0016559">
    <property type="term" value="P:peroxisome fission"/>
    <property type="evidence" value="ECO:0007669"/>
    <property type="project" value="TreeGrafter"/>
</dbReference>
<evidence type="ECO:0000313" key="6">
    <source>
        <dbReference type="Proteomes" id="UP000663889"/>
    </source>
</evidence>
<dbReference type="InterPro" id="IPR045063">
    <property type="entry name" value="Dynamin_N"/>
</dbReference>
<keyword evidence="1" id="KW-0547">Nucleotide-binding</keyword>
<reference evidence="5" key="1">
    <citation type="submission" date="2021-02" db="EMBL/GenBank/DDBJ databases">
        <authorList>
            <person name="Nowell W R."/>
        </authorList>
    </citation>
    <scope>NUCLEOTIDE SEQUENCE</scope>
</reference>
<dbReference type="PANTHER" id="PTHR11566">
    <property type="entry name" value="DYNAMIN"/>
    <property type="match status" value="1"/>
</dbReference>
<evidence type="ECO:0000256" key="3">
    <source>
        <dbReference type="SAM" id="MobiDB-lite"/>
    </source>
</evidence>
<dbReference type="AlphaFoldDB" id="A0A815GHM1"/>
<dbReference type="InterPro" id="IPR027417">
    <property type="entry name" value="P-loop_NTPase"/>
</dbReference>